<dbReference type="Proteomes" id="UP000606172">
    <property type="component" value="Unassembled WGS sequence"/>
</dbReference>
<reference evidence="1" key="1">
    <citation type="submission" date="2021-01" db="EMBL/GenBank/DDBJ databases">
        <title>Whole genome shotgun sequence of Sinosporangium siamense NBRC 109515.</title>
        <authorList>
            <person name="Komaki H."/>
            <person name="Tamura T."/>
        </authorList>
    </citation>
    <scope>NUCLEOTIDE SEQUENCE</scope>
    <source>
        <strain evidence="1">NBRC 109515</strain>
    </source>
</reference>
<comment type="caution">
    <text evidence="1">The sequence shown here is derived from an EMBL/GenBank/DDBJ whole genome shotgun (WGS) entry which is preliminary data.</text>
</comment>
<gene>
    <name evidence="1" type="ORF">Ssi02_45430</name>
</gene>
<organism evidence="1 2">
    <name type="scientific">Sinosporangium siamense</name>
    <dbReference type="NCBI Taxonomy" id="1367973"/>
    <lineage>
        <taxon>Bacteria</taxon>
        <taxon>Bacillati</taxon>
        <taxon>Actinomycetota</taxon>
        <taxon>Actinomycetes</taxon>
        <taxon>Streptosporangiales</taxon>
        <taxon>Streptosporangiaceae</taxon>
        <taxon>Sinosporangium</taxon>
    </lineage>
</organism>
<dbReference type="Gene3D" id="3.40.50.150">
    <property type="entry name" value="Vaccinia Virus protein VP39"/>
    <property type="match status" value="1"/>
</dbReference>
<sequence length="270" mass="29277">MTAEDQRTAPSQINAHIPNAARIYDWLLGGKDHYPADRDAGEQLLRVLPFINEVARHNRYFLGRAIRHLTACGVTQFLDLGSGLPTVENVHQIAQRARPESRVVYVDIDPVAAVHARALLAGDPGVAVLEADIRDPRRILHAPEVRDHLDFSRPIAVITVAVLHFISNADDPAGILAAVRDAVVPGSALVVSHGSSSMSTPEERSGAAAIYARSSTPVHARTDEEILALAQTFGDLEEPGLVEISQWRPDSGELPHRAQVRVLGGVARRL</sequence>
<proteinExistence type="predicted"/>
<dbReference type="AlphaFoldDB" id="A0A919RIB6"/>
<dbReference type="Pfam" id="PF04672">
    <property type="entry name" value="Methyltransf_19"/>
    <property type="match status" value="1"/>
</dbReference>
<name>A0A919RIB6_9ACTN</name>
<dbReference type="SUPFAM" id="SSF53335">
    <property type="entry name" value="S-adenosyl-L-methionine-dependent methyltransferases"/>
    <property type="match status" value="1"/>
</dbReference>
<dbReference type="InterPro" id="IPR029063">
    <property type="entry name" value="SAM-dependent_MTases_sf"/>
</dbReference>
<dbReference type="PIRSF" id="PIRSF017393">
    <property type="entry name" value="MTase_SAV2177"/>
    <property type="match status" value="1"/>
</dbReference>
<keyword evidence="2" id="KW-1185">Reference proteome</keyword>
<evidence type="ECO:0000313" key="2">
    <source>
        <dbReference type="Proteomes" id="UP000606172"/>
    </source>
</evidence>
<dbReference type="CDD" id="cd02440">
    <property type="entry name" value="AdoMet_MTases"/>
    <property type="match status" value="1"/>
</dbReference>
<evidence type="ECO:0008006" key="3">
    <source>
        <dbReference type="Google" id="ProtNLM"/>
    </source>
</evidence>
<dbReference type="EMBL" id="BOOW01000029">
    <property type="protein sequence ID" value="GII94312.1"/>
    <property type="molecule type" value="Genomic_DNA"/>
</dbReference>
<protein>
    <recommendedName>
        <fullName evidence="3">S-adenosyl methyltransferase</fullName>
    </recommendedName>
</protein>
<accession>A0A919RIB6</accession>
<dbReference type="RefSeq" id="WP_204028636.1">
    <property type="nucleotide sequence ID" value="NZ_BOOW01000029.1"/>
</dbReference>
<dbReference type="InterPro" id="IPR006764">
    <property type="entry name" value="SAM_dep_MeTrfase_SAV2177_type"/>
</dbReference>
<evidence type="ECO:0000313" key="1">
    <source>
        <dbReference type="EMBL" id="GII94312.1"/>
    </source>
</evidence>